<reference evidence="1 2" key="1">
    <citation type="submission" date="2019-04" db="EMBL/GenBank/DDBJ databases">
        <title>Sphingobacterium olei sp. nov., isolated from oil-contaminated soil.</title>
        <authorList>
            <person name="Liu B."/>
        </authorList>
    </citation>
    <scope>NUCLEOTIDE SEQUENCE [LARGE SCALE GENOMIC DNA]</scope>
    <source>
        <strain evidence="1 2">HAL-9</strain>
    </source>
</reference>
<comment type="caution">
    <text evidence="1">The sequence shown here is derived from an EMBL/GenBank/DDBJ whole genome shotgun (WGS) entry which is preliminary data.</text>
</comment>
<dbReference type="RefSeq" id="WP_136902768.1">
    <property type="nucleotide sequence ID" value="NZ_SUME01000008.1"/>
</dbReference>
<evidence type="ECO:0000313" key="2">
    <source>
        <dbReference type="Proteomes" id="UP000306808"/>
    </source>
</evidence>
<evidence type="ECO:0000313" key="1">
    <source>
        <dbReference type="EMBL" id="TJZ53312.1"/>
    </source>
</evidence>
<evidence type="ECO:0008006" key="3">
    <source>
        <dbReference type="Google" id="ProtNLM"/>
    </source>
</evidence>
<protein>
    <recommendedName>
        <fullName evidence="3">Lipoprotein</fullName>
    </recommendedName>
</protein>
<name>A0A4U0NI09_9SPHI</name>
<accession>A0A4U0NI09</accession>
<dbReference type="OrthoDB" id="9850585at2"/>
<sequence>MTYRINKFLPILVLFGLLSCEKEKIPSDIIFTEKCDLYDRTKILKNMHGTLHFTDSLPTGPLPEPIFIIFTTSQGLLPITVCNMPREFQMAEGESRGITFSGRIEVLPDNVDAGSVPMELDYLKFE</sequence>
<dbReference type="PROSITE" id="PS51257">
    <property type="entry name" value="PROKAR_LIPOPROTEIN"/>
    <property type="match status" value="1"/>
</dbReference>
<dbReference type="Proteomes" id="UP000306808">
    <property type="component" value="Unassembled WGS sequence"/>
</dbReference>
<dbReference type="EMBL" id="SUME01000008">
    <property type="protein sequence ID" value="TJZ53312.1"/>
    <property type="molecule type" value="Genomic_DNA"/>
</dbReference>
<gene>
    <name evidence="1" type="ORF">FAZ15_18355</name>
</gene>
<dbReference type="AlphaFoldDB" id="A0A4U0NI09"/>
<keyword evidence="2" id="KW-1185">Reference proteome</keyword>
<proteinExistence type="predicted"/>
<organism evidence="1 2">
    <name type="scientific">Sphingobacterium olei</name>
    <dbReference type="NCBI Taxonomy" id="2571155"/>
    <lineage>
        <taxon>Bacteria</taxon>
        <taxon>Pseudomonadati</taxon>
        <taxon>Bacteroidota</taxon>
        <taxon>Sphingobacteriia</taxon>
        <taxon>Sphingobacteriales</taxon>
        <taxon>Sphingobacteriaceae</taxon>
        <taxon>Sphingobacterium</taxon>
    </lineage>
</organism>